<dbReference type="PANTHER" id="PTHR43279:SF1">
    <property type="entry name" value="CATECHOL-2,3-DIOXYGENASE"/>
    <property type="match status" value="1"/>
</dbReference>
<name>A0A976X5N2_9LACO</name>
<dbReference type="Pfam" id="PF00903">
    <property type="entry name" value="Glyoxalase"/>
    <property type="match status" value="2"/>
</dbReference>
<reference evidence="2" key="1">
    <citation type="journal article" date="2022" name="Int. J. Syst. Evol. Microbiol.">
        <title>Apilactobacillus apisilvae sp. nov., Nicolia spurrieriana gen. nov. sp. nov., Bombilactobacillus folatiphilus sp. nov. and Bombilactobacillus thymidiniphilus sp. nov., four new lactic acid bacterial isolates from stingless bees Tetragonula carbonaria and Austroplebeia australis.</title>
        <authorList>
            <person name="Oliphant S.A."/>
            <person name="Watson-Haigh N.S."/>
            <person name="Sumby K.M."/>
            <person name="Gardner J."/>
            <person name="Groom S."/>
            <person name="Jiranek V."/>
        </authorList>
    </citation>
    <scope>NUCLEOTIDE SEQUENCE</scope>
    <source>
        <strain evidence="2">SGEP1_A5</strain>
    </source>
</reference>
<feature type="domain" description="VOC" evidence="1">
    <location>
        <begin position="10"/>
        <end position="126"/>
    </location>
</feature>
<protein>
    <submittedName>
        <fullName evidence="2">VOC family protein</fullName>
    </submittedName>
</protein>
<proteinExistence type="predicted"/>
<gene>
    <name evidence="2" type="ORF">MOO44_08280</name>
</gene>
<dbReference type="AlphaFoldDB" id="A0A976X5N2"/>
<organism evidence="2 3">
    <name type="scientific">Nicoliella spurrieriana</name>
    <dbReference type="NCBI Taxonomy" id="2925830"/>
    <lineage>
        <taxon>Bacteria</taxon>
        <taxon>Bacillati</taxon>
        <taxon>Bacillota</taxon>
        <taxon>Bacilli</taxon>
        <taxon>Lactobacillales</taxon>
        <taxon>Lactobacillaceae</taxon>
        <taxon>Nicoliella</taxon>
    </lineage>
</organism>
<dbReference type="Proteomes" id="UP000831181">
    <property type="component" value="Chromosome"/>
</dbReference>
<evidence type="ECO:0000313" key="2">
    <source>
        <dbReference type="EMBL" id="UQS86849.1"/>
    </source>
</evidence>
<dbReference type="RefSeq" id="WP_260116651.1">
    <property type="nucleotide sequence ID" value="NZ_CP093361.1"/>
</dbReference>
<dbReference type="InterPro" id="IPR037523">
    <property type="entry name" value="VOC_core"/>
</dbReference>
<feature type="domain" description="VOC" evidence="1">
    <location>
        <begin position="169"/>
        <end position="284"/>
    </location>
</feature>
<keyword evidence="3" id="KW-1185">Reference proteome</keyword>
<dbReference type="InterPro" id="IPR029068">
    <property type="entry name" value="Glyas_Bleomycin-R_OHBP_Dase"/>
</dbReference>
<evidence type="ECO:0000313" key="3">
    <source>
        <dbReference type="Proteomes" id="UP000831181"/>
    </source>
</evidence>
<dbReference type="CDD" id="cd06587">
    <property type="entry name" value="VOC"/>
    <property type="match status" value="1"/>
</dbReference>
<dbReference type="Gene3D" id="3.10.180.10">
    <property type="entry name" value="2,3-Dihydroxybiphenyl 1,2-Dioxygenase, domain 1"/>
    <property type="match status" value="2"/>
</dbReference>
<dbReference type="KEGG" id="lbe:MOO44_08280"/>
<accession>A0A976X5N2</accession>
<sequence>MKYQLPAGSKIKLLALRVKDLDSMIDFYTQIVGMTSVKRTENISYLGTSEHEVSLTLRKIETPLEETGAANVKRFAFKFPTNKSLKQLLLHVKNLGVKLTNVKYNHNFEWIELLDPEGNQIVLYAEINGETLVDDHSIQWRHDEDGVITINRFLREEETRLKHIPEAAKLTWIELTVRDVAKSLAFYHDLLGMEILPTDRTDTKTLVLPNDHSQQVVLTEQSGLVTHNYEGLGVDYISFKMIRSKDVDDLYHQFADNDEIHYDEIDHLLFINDPDQINLTFSVW</sequence>
<dbReference type="PANTHER" id="PTHR43279">
    <property type="entry name" value="CATECHOL-2,3-DIOXYGENASE"/>
    <property type="match status" value="1"/>
</dbReference>
<dbReference type="PROSITE" id="PS51819">
    <property type="entry name" value="VOC"/>
    <property type="match status" value="2"/>
</dbReference>
<evidence type="ECO:0000259" key="1">
    <source>
        <dbReference type="PROSITE" id="PS51819"/>
    </source>
</evidence>
<dbReference type="SUPFAM" id="SSF54593">
    <property type="entry name" value="Glyoxalase/Bleomycin resistance protein/Dihydroxybiphenyl dioxygenase"/>
    <property type="match status" value="2"/>
</dbReference>
<dbReference type="EMBL" id="CP093361">
    <property type="protein sequence ID" value="UQS86849.1"/>
    <property type="molecule type" value="Genomic_DNA"/>
</dbReference>
<dbReference type="InterPro" id="IPR004360">
    <property type="entry name" value="Glyas_Fos-R_dOase_dom"/>
</dbReference>